<dbReference type="InterPro" id="IPR036047">
    <property type="entry name" value="F-box-like_dom_sf"/>
</dbReference>
<proteinExistence type="predicted"/>
<keyword evidence="3" id="KW-1185">Reference proteome</keyword>
<evidence type="ECO:0000259" key="1">
    <source>
        <dbReference type="PROSITE" id="PS50181"/>
    </source>
</evidence>
<feature type="domain" description="F-box" evidence="1">
    <location>
        <begin position="93"/>
        <end position="151"/>
    </location>
</feature>
<reference evidence="2" key="1">
    <citation type="journal article" date="2020" name="Stud. Mycol.">
        <title>101 Dothideomycetes genomes: a test case for predicting lifestyles and emergence of pathogens.</title>
        <authorList>
            <person name="Haridas S."/>
            <person name="Albert R."/>
            <person name="Binder M."/>
            <person name="Bloem J."/>
            <person name="Labutti K."/>
            <person name="Salamov A."/>
            <person name="Andreopoulos B."/>
            <person name="Baker S."/>
            <person name="Barry K."/>
            <person name="Bills G."/>
            <person name="Bluhm B."/>
            <person name="Cannon C."/>
            <person name="Castanera R."/>
            <person name="Culley D."/>
            <person name="Daum C."/>
            <person name="Ezra D."/>
            <person name="Gonzalez J."/>
            <person name="Henrissat B."/>
            <person name="Kuo A."/>
            <person name="Liang C."/>
            <person name="Lipzen A."/>
            <person name="Lutzoni F."/>
            <person name="Magnuson J."/>
            <person name="Mondo S."/>
            <person name="Nolan M."/>
            <person name="Ohm R."/>
            <person name="Pangilinan J."/>
            <person name="Park H.-J."/>
            <person name="Ramirez L."/>
            <person name="Alfaro M."/>
            <person name="Sun H."/>
            <person name="Tritt A."/>
            <person name="Yoshinaga Y."/>
            <person name="Zwiers L.-H."/>
            <person name="Turgeon B."/>
            <person name="Goodwin S."/>
            <person name="Spatafora J."/>
            <person name="Crous P."/>
            <person name="Grigoriev I."/>
        </authorList>
    </citation>
    <scope>NUCLEOTIDE SEQUENCE</scope>
    <source>
        <strain evidence="2">CBS 627.86</strain>
    </source>
</reference>
<dbReference type="Pfam" id="PF00646">
    <property type="entry name" value="F-box"/>
    <property type="match status" value="1"/>
</dbReference>
<protein>
    <recommendedName>
        <fullName evidence="1">F-box domain-containing protein</fullName>
    </recommendedName>
</protein>
<sequence length="437" mass="50727">MPEIRFYLPGNGDLIRITYLAYNDLKCDPVHAHGTVFITHLVAVRIATLPVYRCGPGCTNSGRYSPMKLRPSAWNRYQEERSNAVLRGPGNRNNRIFTLPPELLLDIVELLELADLVSFRTTCRDLYSSDLLAKAQRSTTGKVNDVLMQELDVRDAKQAAGFIKKYCDCRGMAMEAAVQEFKKRRIRDDYFRQAKKESEMRPEQLQKMDTFVCSVCQLAHARKYFTKQAVADWPYQRQCFGLTGKLRVGPKQVVTFADMQAFTKRATTLPSGREPWRHALSPMLSKTNLNILYRYPSSRGWSIAIQFDLKFPKSDGKFRDSDFRALLEEKKSTFHICPHIAGAQALSSSNSNDWRHKSRQAGLLVRDERADCRDREWWEMKAFECNECSTSFFLERQTPRKKRKMKVFHVVQLTVYREVGKLRHPCDKQWTRQLERA</sequence>
<evidence type="ECO:0000313" key="2">
    <source>
        <dbReference type="EMBL" id="KAF2122223.1"/>
    </source>
</evidence>
<accession>A0A6A5ZTM6</accession>
<dbReference type="Proteomes" id="UP000799770">
    <property type="component" value="Unassembled WGS sequence"/>
</dbReference>
<evidence type="ECO:0000313" key="3">
    <source>
        <dbReference type="Proteomes" id="UP000799770"/>
    </source>
</evidence>
<dbReference type="AlphaFoldDB" id="A0A6A5ZTM6"/>
<name>A0A6A5ZTM6_9PLEO</name>
<dbReference type="SUPFAM" id="SSF81383">
    <property type="entry name" value="F-box domain"/>
    <property type="match status" value="1"/>
</dbReference>
<dbReference type="InterPro" id="IPR001810">
    <property type="entry name" value="F-box_dom"/>
</dbReference>
<organism evidence="2 3">
    <name type="scientific">Lophiotrema nucula</name>
    <dbReference type="NCBI Taxonomy" id="690887"/>
    <lineage>
        <taxon>Eukaryota</taxon>
        <taxon>Fungi</taxon>
        <taxon>Dikarya</taxon>
        <taxon>Ascomycota</taxon>
        <taxon>Pezizomycotina</taxon>
        <taxon>Dothideomycetes</taxon>
        <taxon>Pleosporomycetidae</taxon>
        <taxon>Pleosporales</taxon>
        <taxon>Lophiotremataceae</taxon>
        <taxon>Lophiotrema</taxon>
    </lineage>
</organism>
<gene>
    <name evidence="2" type="ORF">BDV96DRAFT_682205</name>
</gene>
<dbReference type="EMBL" id="ML977311">
    <property type="protein sequence ID" value="KAF2122223.1"/>
    <property type="molecule type" value="Genomic_DNA"/>
</dbReference>
<dbReference type="PROSITE" id="PS50181">
    <property type="entry name" value="FBOX"/>
    <property type="match status" value="1"/>
</dbReference>